<gene>
    <name evidence="1" type="ORF">EVA_22238</name>
</gene>
<dbReference type="EMBL" id="AMCI01009345">
    <property type="protein sequence ID" value="EJW89638.1"/>
    <property type="molecule type" value="Genomic_DNA"/>
</dbReference>
<comment type="caution">
    <text evidence="1">The sequence shown here is derived from an EMBL/GenBank/DDBJ whole genome shotgun (WGS) entry which is preliminary data.</text>
</comment>
<organism evidence="1">
    <name type="scientific">gut metagenome</name>
    <dbReference type="NCBI Taxonomy" id="749906"/>
    <lineage>
        <taxon>unclassified sequences</taxon>
        <taxon>metagenomes</taxon>
        <taxon>organismal metagenomes</taxon>
    </lineage>
</organism>
<sequence length="41" mass="4749">MIYRTIPSVDIIAAESQKVVTEVATFLLYISYLRRISLIFN</sequence>
<protein>
    <submittedName>
        <fullName evidence="1">Uncharacterized protein</fullName>
    </submittedName>
</protein>
<proteinExistence type="predicted"/>
<evidence type="ECO:0000313" key="1">
    <source>
        <dbReference type="EMBL" id="EJW89638.1"/>
    </source>
</evidence>
<accession>J9F563</accession>
<name>J9F563_9ZZZZ</name>
<reference evidence="1" key="1">
    <citation type="journal article" date="2012" name="PLoS ONE">
        <title>Gene sets for utilization of primary and secondary nutrition supplies in the distal gut of endangered iberian lynx.</title>
        <authorList>
            <person name="Alcaide M."/>
            <person name="Messina E."/>
            <person name="Richter M."/>
            <person name="Bargiela R."/>
            <person name="Peplies J."/>
            <person name="Huws S.A."/>
            <person name="Newbold C.J."/>
            <person name="Golyshin P.N."/>
            <person name="Simon M.A."/>
            <person name="Lopez G."/>
            <person name="Yakimov M.M."/>
            <person name="Ferrer M."/>
        </authorList>
    </citation>
    <scope>NUCLEOTIDE SEQUENCE</scope>
</reference>
<dbReference type="AlphaFoldDB" id="J9F563"/>